<dbReference type="Proteomes" id="UP000326179">
    <property type="component" value="Chromosome"/>
</dbReference>
<organism evidence="2 3">
    <name type="scientific">Streptomyces fagopyri</name>
    <dbReference type="NCBI Taxonomy" id="2662397"/>
    <lineage>
        <taxon>Bacteria</taxon>
        <taxon>Bacillati</taxon>
        <taxon>Actinomycetota</taxon>
        <taxon>Actinomycetes</taxon>
        <taxon>Kitasatosporales</taxon>
        <taxon>Streptomycetaceae</taxon>
        <taxon>Streptomyces</taxon>
    </lineage>
</organism>
<proteinExistence type="predicted"/>
<reference evidence="2 3" key="1">
    <citation type="submission" date="2019-10" db="EMBL/GenBank/DDBJ databases">
        <title>A novel species.</title>
        <authorList>
            <person name="Gao J."/>
        </authorList>
    </citation>
    <scope>NUCLEOTIDE SEQUENCE [LARGE SCALE GENOMIC DNA]</scope>
    <source>
        <strain evidence="2 3">QMT-28</strain>
    </source>
</reference>
<gene>
    <name evidence="2" type="ORF">GFH48_07110</name>
</gene>
<evidence type="ECO:0000256" key="1">
    <source>
        <dbReference type="SAM" id="SignalP"/>
    </source>
</evidence>
<keyword evidence="3" id="KW-1185">Reference proteome</keyword>
<dbReference type="RefSeq" id="WP_153287426.1">
    <property type="nucleotide sequence ID" value="NZ_CP045643.1"/>
</dbReference>
<dbReference type="KEGG" id="sfy:GFH48_07110"/>
<keyword evidence="1" id="KW-0732">Signal</keyword>
<sequence length="161" mass="17389">MRKLTVRAAVTFCAAVSLATVMGTADAAPVASPRSAHTIAQESTRPAVPTQPVIVDCFGRPQVEPGAFVLACGDGNSRLTSLRWSRWDAGSAVATGVNVVNDCKPYCAAGTFRKYPVTVRLDRPQTWKKDPQAAQYTRLRLVYTDSRPAGYGQSVAYPLWN</sequence>
<name>A0A5Q0L7N7_9ACTN</name>
<feature type="chain" id="PRO_5024942445" description="Secreted protein" evidence="1">
    <location>
        <begin position="28"/>
        <end position="161"/>
    </location>
</feature>
<accession>A0A5Q0L7N7</accession>
<dbReference type="EMBL" id="CP045643">
    <property type="protein sequence ID" value="QFZ73060.1"/>
    <property type="molecule type" value="Genomic_DNA"/>
</dbReference>
<evidence type="ECO:0000313" key="2">
    <source>
        <dbReference type="EMBL" id="QFZ73060.1"/>
    </source>
</evidence>
<evidence type="ECO:0000313" key="3">
    <source>
        <dbReference type="Proteomes" id="UP000326179"/>
    </source>
</evidence>
<evidence type="ECO:0008006" key="4">
    <source>
        <dbReference type="Google" id="ProtNLM"/>
    </source>
</evidence>
<protein>
    <recommendedName>
        <fullName evidence="4">Secreted protein</fullName>
    </recommendedName>
</protein>
<feature type="signal peptide" evidence="1">
    <location>
        <begin position="1"/>
        <end position="27"/>
    </location>
</feature>
<dbReference type="AlphaFoldDB" id="A0A5Q0L7N7"/>